<feature type="region of interest" description="Disordered" evidence="1">
    <location>
        <begin position="1"/>
        <end position="30"/>
    </location>
</feature>
<comment type="caution">
    <text evidence="2">The sequence shown here is derived from an EMBL/GenBank/DDBJ whole genome shotgun (WGS) entry which is preliminary data.</text>
</comment>
<sequence length="70" mass="7398">MAQTHDDHDSGTESDDESGDPNDFSGEHNAAVGNLSTLVIKGRDRTPKVCGVADSISKSAMQSFSSPIYI</sequence>
<dbReference type="EMBL" id="CAXLJM020000046">
    <property type="protein sequence ID" value="CAL8111157.1"/>
    <property type="molecule type" value="Genomic_DNA"/>
</dbReference>
<evidence type="ECO:0000256" key="1">
    <source>
        <dbReference type="SAM" id="MobiDB-lite"/>
    </source>
</evidence>
<keyword evidence="3" id="KW-1185">Reference proteome</keyword>
<organism evidence="2 3">
    <name type="scientific">Orchesella dallaii</name>
    <dbReference type="NCBI Taxonomy" id="48710"/>
    <lineage>
        <taxon>Eukaryota</taxon>
        <taxon>Metazoa</taxon>
        <taxon>Ecdysozoa</taxon>
        <taxon>Arthropoda</taxon>
        <taxon>Hexapoda</taxon>
        <taxon>Collembola</taxon>
        <taxon>Entomobryomorpha</taxon>
        <taxon>Entomobryoidea</taxon>
        <taxon>Orchesellidae</taxon>
        <taxon>Orchesellinae</taxon>
        <taxon>Orchesella</taxon>
    </lineage>
</organism>
<gene>
    <name evidence="2" type="ORF">ODALV1_LOCUS14781</name>
</gene>
<protein>
    <submittedName>
        <fullName evidence="2">Uncharacterized protein</fullName>
    </submittedName>
</protein>
<evidence type="ECO:0000313" key="3">
    <source>
        <dbReference type="Proteomes" id="UP001642540"/>
    </source>
</evidence>
<reference evidence="2 3" key="1">
    <citation type="submission" date="2024-08" db="EMBL/GenBank/DDBJ databases">
        <authorList>
            <person name="Cucini C."/>
            <person name="Frati F."/>
        </authorList>
    </citation>
    <scope>NUCLEOTIDE SEQUENCE [LARGE SCALE GENOMIC DNA]</scope>
</reference>
<dbReference type="Proteomes" id="UP001642540">
    <property type="component" value="Unassembled WGS sequence"/>
</dbReference>
<accession>A0ABP1QSF0</accession>
<proteinExistence type="predicted"/>
<name>A0ABP1QSF0_9HEXA</name>
<feature type="compositionally biased region" description="Basic and acidic residues" evidence="1">
    <location>
        <begin position="1"/>
        <end position="11"/>
    </location>
</feature>
<evidence type="ECO:0000313" key="2">
    <source>
        <dbReference type="EMBL" id="CAL8111157.1"/>
    </source>
</evidence>